<dbReference type="InterPro" id="IPR005467">
    <property type="entry name" value="His_kinase_dom"/>
</dbReference>
<dbReference type="Gene3D" id="3.40.50.2300">
    <property type="match status" value="1"/>
</dbReference>
<comment type="caution">
    <text evidence="12">The sequence shown here is derived from an EMBL/GenBank/DDBJ whole genome shotgun (WGS) entry which is preliminary data.</text>
</comment>
<evidence type="ECO:0000256" key="7">
    <source>
        <dbReference type="SAM" id="Coils"/>
    </source>
</evidence>
<dbReference type="InterPro" id="IPR004358">
    <property type="entry name" value="Sig_transdc_His_kin-like_C"/>
</dbReference>
<dbReference type="SUPFAM" id="SSF55874">
    <property type="entry name" value="ATPase domain of HSP90 chaperone/DNA topoisomerase II/histidine kinase"/>
    <property type="match status" value="1"/>
</dbReference>
<dbReference type="Gene3D" id="1.10.287.130">
    <property type="match status" value="1"/>
</dbReference>
<keyword evidence="12" id="KW-0067">ATP-binding</keyword>
<sequence>MHKEKAELFSEQERLHKESAALRKKLTELQKRVSSLEKSESNLKMVLEATEAGSWDWEIKSGKLAVNEEWAAILGFTLEELEPITINTWVDRCHPDDLAISNQLIEEHFSGKTEHYEMKARMRHKLGHWVWVLDRGKVFERDAKGNPVRMIGSHQNITQKKESEKAVEESRHFEQLVSKLSNQFIMLHYEKIDDLINSTLRLIGEFVLADRSYIFQFRNELALMDNSYEWCAEGIEPQIDQLQEIPTDMAPWWMDHIKNNRVIHIPRISEMPPEASAEQELLASQDIKSLIVIPLIAGSQPFGYIGFDAVSQERHWQPEIISVLELAGGIIASALKRKQIEQFIKKELDLAIRLSQSSSFQETLKICLQAAISASGMDCGGIYLVNHQEQRLTLADHEGLSETFVKQAKYYRFDSPNVKLIRKGKPIYQQYGNISDKRHKSIIEEKLQAIAIVPISFKGEVIACLNIASHSQCHIPDFSRVALETLASHIGSAIMQAHHEKEIEVAKINLETLFNTVEDFLFIVNMEGNVIHTNDYVRNRLGYTAEELQNLHVLSFHPQDQQAEAKANIEGMLAGTEVSCLVPLITRSGTRIPVETKVTPGIWNNQPVLFGMSRDVSERMRSEMALKESEKRFRELTELLPLPLFETDNSGRITYSNQKGYEIFGYSKQELDLGISFFQFCPPGDQEKWLADFESVKAGTTQSISKEYHAVKKDGNTFPILLYASSIIINGIVTGARGIIVDLTELKAAEEAVRTSLLQKRIVNEFQSLIDNIPGTVYRTNEKGNTTMLSMIGDFEAHYTIADLEKDLFETGTMIHPEDHNAVSVSNMTLKSTKTSQALIYRIVMKNGELRWIEDRKTSVFSSDGQYRGVDGILFDITNRITAQEEKLQLESRLRKTQRLETIGTLAGGIAHDFNNILTPILGYAEMGELCSDKEDSMHEYFTEITKAAERAKNLVAQILTFSRTSESSPDIVSVQSVIEEALKLLRPSIPSTISIEQYIEQSCRNVFADSSQIHQIIVNLCTNAFQAMEQRGGVLTIELREVKPDSDMHKMLPNLQAESYMQLRISDTGTGMDEAIMERIFEPFFTTKSVGKGTGLGLSVVHGIIKSFHGEITVESQPGIGSTFIVYLPVVNEKTEKTIRQKLPPEGKGSILFVDDEPATLRMMTLMMTRLGFRIEARNSPLEALELFRKKREQFNLVITDLTMPEMNGIDFAEQLHKISSETPVILMTGYGKDIEPTDALSKYGIRRILKKPINLAQIASIINEVLSNTPHLN</sequence>
<keyword evidence="13" id="KW-1185">Reference proteome</keyword>
<dbReference type="AlphaFoldDB" id="Q0YTL0"/>
<dbReference type="PRINTS" id="PR00344">
    <property type="entry name" value="BCTRLSENSOR"/>
</dbReference>
<feature type="domain" description="PAC" evidence="11">
    <location>
        <begin position="704"/>
        <end position="755"/>
    </location>
</feature>
<feature type="domain" description="Response regulatory" evidence="9">
    <location>
        <begin position="1151"/>
        <end position="1268"/>
    </location>
</feature>
<dbReference type="PANTHER" id="PTHR43304:SF1">
    <property type="entry name" value="PAC DOMAIN-CONTAINING PROTEIN"/>
    <property type="match status" value="1"/>
</dbReference>
<dbReference type="Gene3D" id="3.30.450.40">
    <property type="match status" value="2"/>
</dbReference>
<evidence type="ECO:0000259" key="10">
    <source>
        <dbReference type="PROSITE" id="PS50112"/>
    </source>
</evidence>
<keyword evidence="5 12" id="KW-0418">Kinase</keyword>
<dbReference type="SMART" id="SM00091">
    <property type="entry name" value="PAS"/>
    <property type="match status" value="3"/>
</dbReference>
<dbReference type="Gene3D" id="3.30.565.10">
    <property type="entry name" value="Histidine kinase-like ATPase, C-terminal domain"/>
    <property type="match status" value="1"/>
</dbReference>
<feature type="domain" description="Histidine kinase" evidence="8">
    <location>
        <begin position="909"/>
        <end position="1133"/>
    </location>
</feature>
<feature type="domain" description="PAC" evidence="11">
    <location>
        <begin position="116"/>
        <end position="169"/>
    </location>
</feature>
<accession>Q0YTL0</accession>
<dbReference type="InterPro" id="IPR035965">
    <property type="entry name" value="PAS-like_dom_sf"/>
</dbReference>
<comment type="catalytic activity">
    <reaction evidence="1">
        <text>ATP + protein L-histidine = ADP + protein N-phospho-L-histidine.</text>
        <dbReference type="EC" id="2.7.13.3"/>
    </reaction>
</comment>
<reference evidence="12 13" key="2">
    <citation type="submission" date="2006-07" db="EMBL/GenBank/DDBJ databases">
        <title>Sequencing of the draft genome and assembly of Chlorobium ferroxidans DSM 13031.</title>
        <authorList>
            <consortium name="US DOE Joint Genome Institute (JGI-PGF)"/>
            <person name="Copeland A."/>
            <person name="Lucas S."/>
            <person name="Lapidus A."/>
            <person name="Barry K."/>
            <person name="Glavina del Rio T."/>
            <person name="Dalin E."/>
            <person name="Tice H."/>
            <person name="Bruce D."/>
            <person name="Pitluck S."/>
            <person name="Richardson P."/>
        </authorList>
    </citation>
    <scope>NUCLEOTIDE SEQUENCE [LARGE SCALE GENOMIC DNA]</scope>
    <source>
        <strain evidence="12 13">DSM 13031</strain>
    </source>
</reference>
<evidence type="ECO:0000256" key="1">
    <source>
        <dbReference type="ARBA" id="ARBA00000085"/>
    </source>
</evidence>
<dbReference type="InterPro" id="IPR001610">
    <property type="entry name" value="PAC"/>
</dbReference>
<dbReference type="EMBL" id="AASE01000003">
    <property type="protein sequence ID" value="EAT59544.1"/>
    <property type="molecule type" value="Genomic_DNA"/>
</dbReference>
<dbReference type="EC" id="2.7.13.3" evidence="2"/>
<keyword evidence="3 6" id="KW-0597">Phosphoprotein</keyword>
<dbReference type="SUPFAM" id="SSF55781">
    <property type="entry name" value="GAF domain-like"/>
    <property type="match status" value="2"/>
</dbReference>
<feature type="domain" description="PAC" evidence="11">
    <location>
        <begin position="837"/>
        <end position="889"/>
    </location>
</feature>
<dbReference type="OrthoDB" id="9783713at2"/>
<proteinExistence type="predicted"/>
<dbReference type="Gene3D" id="3.30.450.20">
    <property type="entry name" value="PAS domain"/>
    <property type="match status" value="4"/>
</dbReference>
<feature type="modified residue" description="4-aspartylphosphate" evidence="6">
    <location>
        <position position="1202"/>
    </location>
</feature>
<dbReference type="SMART" id="SM00065">
    <property type="entry name" value="GAF"/>
    <property type="match status" value="2"/>
</dbReference>
<organism evidence="12 13">
    <name type="scientific">Chlorobium ferrooxidans DSM 13031</name>
    <dbReference type="NCBI Taxonomy" id="377431"/>
    <lineage>
        <taxon>Bacteria</taxon>
        <taxon>Pseudomonadati</taxon>
        <taxon>Chlorobiota</taxon>
        <taxon>Chlorobiia</taxon>
        <taxon>Chlorobiales</taxon>
        <taxon>Chlorobiaceae</taxon>
        <taxon>Chlorobium/Pelodictyon group</taxon>
        <taxon>Chlorobium</taxon>
    </lineage>
</organism>
<evidence type="ECO:0000259" key="11">
    <source>
        <dbReference type="PROSITE" id="PS50113"/>
    </source>
</evidence>
<dbReference type="InterPro" id="IPR011006">
    <property type="entry name" value="CheY-like_superfamily"/>
</dbReference>
<feature type="coiled-coil region" evidence="7">
    <location>
        <begin position="12"/>
        <end position="39"/>
    </location>
</feature>
<feature type="domain" description="PAS" evidence="10">
    <location>
        <begin position="39"/>
        <end position="112"/>
    </location>
</feature>
<keyword evidence="12" id="KW-0547">Nucleotide-binding</keyword>
<evidence type="ECO:0000256" key="2">
    <source>
        <dbReference type="ARBA" id="ARBA00012438"/>
    </source>
</evidence>
<dbReference type="SUPFAM" id="SSF55785">
    <property type="entry name" value="PYP-like sensor domain (PAS domain)"/>
    <property type="match status" value="4"/>
</dbReference>
<reference evidence="12 13" key="1">
    <citation type="submission" date="2006-07" db="EMBL/GenBank/DDBJ databases">
        <title>Annotation of the draft genome assembly of Chlorobium ferroxidans DSM 13031.</title>
        <authorList>
            <consortium name="US DOE Joint Genome Institute (JGI-ORNL)"/>
            <person name="Larimer F."/>
            <person name="Land M."/>
            <person name="Hauser L."/>
        </authorList>
    </citation>
    <scope>NUCLEOTIDE SEQUENCE [LARGE SCALE GENOMIC DNA]</scope>
    <source>
        <strain evidence="12 13">DSM 13031</strain>
    </source>
</reference>
<dbReference type="InterPro" id="IPR001789">
    <property type="entry name" value="Sig_transdc_resp-reg_receiver"/>
</dbReference>
<feature type="domain" description="PAS" evidence="10">
    <location>
        <begin position="506"/>
        <end position="576"/>
    </location>
</feature>
<dbReference type="Pfam" id="PF08447">
    <property type="entry name" value="PAS_3"/>
    <property type="match status" value="2"/>
</dbReference>
<dbReference type="InterPro" id="IPR003018">
    <property type="entry name" value="GAF"/>
</dbReference>
<dbReference type="InterPro" id="IPR036890">
    <property type="entry name" value="HATPase_C_sf"/>
</dbReference>
<dbReference type="RefSeq" id="WP_006365676.1">
    <property type="nucleotide sequence ID" value="NZ_AASE01000003.1"/>
</dbReference>
<dbReference type="InterPro" id="IPR000700">
    <property type="entry name" value="PAS-assoc_C"/>
</dbReference>
<dbReference type="Pfam" id="PF02518">
    <property type="entry name" value="HATPase_c"/>
    <property type="match status" value="1"/>
</dbReference>
<dbReference type="PROSITE" id="PS50110">
    <property type="entry name" value="RESPONSE_REGULATORY"/>
    <property type="match status" value="1"/>
</dbReference>
<dbReference type="InterPro" id="IPR029016">
    <property type="entry name" value="GAF-like_dom_sf"/>
</dbReference>
<dbReference type="Proteomes" id="UP000004162">
    <property type="component" value="Unassembled WGS sequence"/>
</dbReference>
<dbReference type="InterPro" id="IPR000014">
    <property type="entry name" value="PAS"/>
</dbReference>
<dbReference type="Pfam" id="PF13185">
    <property type="entry name" value="GAF_2"/>
    <property type="match status" value="1"/>
</dbReference>
<evidence type="ECO:0000313" key="13">
    <source>
        <dbReference type="Proteomes" id="UP000004162"/>
    </source>
</evidence>
<evidence type="ECO:0000259" key="9">
    <source>
        <dbReference type="PROSITE" id="PS50110"/>
    </source>
</evidence>
<gene>
    <name evidence="12" type="ORF">CferDRAFT_1551</name>
</gene>
<dbReference type="InterPro" id="IPR003594">
    <property type="entry name" value="HATPase_dom"/>
</dbReference>
<dbReference type="Pfam" id="PF01590">
    <property type="entry name" value="GAF"/>
    <property type="match status" value="1"/>
</dbReference>
<dbReference type="SMART" id="SM00387">
    <property type="entry name" value="HATPase_c"/>
    <property type="match status" value="1"/>
</dbReference>
<dbReference type="InterPro" id="IPR003661">
    <property type="entry name" value="HisK_dim/P_dom"/>
</dbReference>
<dbReference type="GO" id="GO:0000155">
    <property type="term" value="F:phosphorelay sensor kinase activity"/>
    <property type="evidence" value="ECO:0007669"/>
    <property type="project" value="InterPro"/>
</dbReference>
<feature type="domain" description="PAS" evidence="10">
    <location>
        <begin position="629"/>
        <end position="671"/>
    </location>
</feature>
<dbReference type="Pfam" id="PF00072">
    <property type="entry name" value="Response_reg"/>
    <property type="match status" value="1"/>
</dbReference>
<evidence type="ECO:0000256" key="5">
    <source>
        <dbReference type="ARBA" id="ARBA00022777"/>
    </source>
</evidence>
<dbReference type="PROSITE" id="PS50109">
    <property type="entry name" value="HIS_KIN"/>
    <property type="match status" value="1"/>
</dbReference>
<dbReference type="InterPro" id="IPR036097">
    <property type="entry name" value="HisK_dim/P_sf"/>
</dbReference>
<dbReference type="PROSITE" id="PS50113">
    <property type="entry name" value="PAC"/>
    <property type="match status" value="3"/>
</dbReference>
<protein>
    <recommendedName>
        <fullName evidence="2">histidine kinase</fullName>
        <ecNumber evidence="2">2.7.13.3</ecNumber>
    </recommendedName>
</protein>
<dbReference type="Pfam" id="PF13426">
    <property type="entry name" value="PAS_9"/>
    <property type="match status" value="2"/>
</dbReference>
<dbReference type="SMART" id="SM00448">
    <property type="entry name" value="REC"/>
    <property type="match status" value="1"/>
</dbReference>
<evidence type="ECO:0000256" key="4">
    <source>
        <dbReference type="ARBA" id="ARBA00022679"/>
    </source>
</evidence>
<dbReference type="NCBIfam" id="TIGR00229">
    <property type="entry name" value="sensory_box"/>
    <property type="match status" value="3"/>
</dbReference>
<dbReference type="InterPro" id="IPR013655">
    <property type="entry name" value="PAS_fold_3"/>
</dbReference>
<keyword evidence="7" id="KW-0175">Coiled coil</keyword>
<evidence type="ECO:0000313" key="12">
    <source>
        <dbReference type="EMBL" id="EAT59544.1"/>
    </source>
</evidence>
<dbReference type="SUPFAM" id="SSF52172">
    <property type="entry name" value="CheY-like"/>
    <property type="match status" value="1"/>
</dbReference>
<evidence type="ECO:0000256" key="6">
    <source>
        <dbReference type="PROSITE-ProRule" id="PRU00169"/>
    </source>
</evidence>
<dbReference type="SUPFAM" id="SSF47384">
    <property type="entry name" value="Homodimeric domain of signal transducing histidine kinase"/>
    <property type="match status" value="1"/>
</dbReference>
<dbReference type="CDD" id="cd00082">
    <property type="entry name" value="HisKA"/>
    <property type="match status" value="1"/>
</dbReference>
<dbReference type="SMART" id="SM00086">
    <property type="entry name" value="PAC"/>
    <property type="match status" value="4"/>
</dbReference>
<name>Q0YTL0_9CHLB</name>
<dbReference type="Pfam" id="PF00512">
    <property type="entry name" value="HisKA"/>
    <property type="match status" value="1"/>
</dbReference>
<keyword evidence="4" id="KW-0808">Transferase</keyword>
<dbReference type="CDD" id="cd00130">
    <property type="entry name" value="PAS"/>
    <property type="match status" value="4"/>
</dbReference>
<evidence type="ECO:0000259" key="8">
    <source>
        <dbReference type="PROSITE" id="PS50109"/>
    </source>
</evidence>
<dbReference type="GO" id="GO:0005524">
    <property type="term" value="F:ATP binding"/>
    <property type="evidence" value="ECO:0007669"/>
    <property type="project" value="UniProtKB-KW"/>
</dbReference>
<dbReference type="PROSITE" id="PS50112">
    <property type="entry name" value="PAS"/>
    <property type="match status" value="3"/>
</dbReference>
<dbReference type="SMART" id="SM00388">
    <property type="entry name" value="HisKA"/>
    <property type="match status" value="1"/>
</dbReference>
<evidence type="ECO:0000256" key="3">
    <source>
        <dbReference type="ARBA" id="ARBA00022553"/>
    </source>
</evidence>
<dbReference type="InterPro" id="IPR052162">
    <property type="entry name" value="Sensor_kinase/Photoreceptor"/>
</dbReference>
<dbReference type="PANTHER" id="PTHR43304">
    <property type="entry name" value="PHYTOCHROME-LIKE PROTEIN CPH1"/>
    <property type="match status" value="1"/>
</dbReference>